<dbReference type="Proteomes" id="UP000605970">
    <property type="component" value="Unassembled WGS sequence"/>
</dbReference>
<protein>
    <submittedName>
        <fullName evidence="1">Uncharacterized protein</fullName>
    </submittedName>
</protein>
<proteinExistence type="predicted"/>
<evidence type="ECO:0000313" key="2">
    <source>
        <dbReference type="Proteomes" id="UP000605970"/>
    </source>
</evidence>
<sequence length="31" mass="3676">MSHVAALKIFKKTEAEYRNIPKSYFIPLSRH</sequence>
<comment type="caution">
    <text evidence="1">The sequence shown here is derived from an EMBL/GenBank/DDBJ whole genome shotgun (WGS) entry which is preliminary data.</text>
</comment>
<reference evidence="1" key="1">
    <citation type="journal article" date="2020" name="Ecol. Evol.">
        <title>Genome structure and content of the rice root-knot nematode (Meloidogyne graminicola).</title>
        <authorList>
            <person name="Phan N.T."/>
            <person name="Danchin E.G.J."/>
            <person name="Klopp C."/>
            <person name="Perfus-Barbeoch L."/>
            <person name="Kozlowski D.K."/>
            <person name="Koutsovoulos G.D."/>
            <person name="Lopez-Roques C."/>
            <person name="Bouchez O."/>
            <person name="Zahm M."/>
            <person name="Besnard G."/>
            <person name="Bellafiore S."/>
        </authorList>
    </citation>
    <scope>NUCLEOTIDE SEQUENCE</scope>
    <source>
        <strain evidence="1">VN-18</strain>
    </source>
</reference>
<gene>
    <name evidence="1" type="ORF">Mgra_00001651</name>
</gene>
<dbReference type="AlphaFoldDB" id="A0A8S9ZZU6"/>
<organism evidence="1 2">
    <name type="scientific">Meloidogyne graminicola</name>
    <dbReference type="NCBI Taxonomy" id="189291"/>
    <lineage>
        <taxon>Eukaryota</taxon>
        <taxon>Metazoa</taxon>
        <taxon>Ecdysozoa</taxon>
        <taxon>Nematoda</taxon>
        <taxon>Chromadorea</taxon>
        <taxon>Rhabditida</taxon>
        <taxon>Tylenchina</taxon>
        <taxon>Tylenchomorpha</taxon>
        <taxon>Tylenchoidea</taxon>
        <taxon>Meloidogynidae</taxon>
        <taxon>Meloidogyninae</taxon>
        <taxon>Meloidogyne</taxon>
    </lineage>
</organism>
<accession>A0A8S9ZZU6</accession>
<dbReference type="EMBL" id="JABEBT010000009">
    <property type="protein sequence ID" value="KAF7638842.1"/>
    <property type="molecule type" value="Genomic_DNA"/>
</dbReference>
<keyword evidence="2" id="KW-1185">Reference proteome</keyword>
<name>A0A8S9ZZU6_9BILA</name>
<evidence type="ECO:0000313" key="1">
    <source>
        <dbReference type="EMBL" id="KAF7638842.1"/>
    </source>
</evidence>
<dbReference type="OrthoDB" id="268530at2759"/>